<accession>A0A1G8CI49</accession>
<dbReference type="AlphaFoldDB" id="A0A1G8CI49"/>
<dbReference type="SMART" id="SM00953">
    <property type="entry name" value="RES"/>
    <property type="match status" value="1"/>
</dbReference>
<protein>
    <submittedName>
        <fullName evidence="2">RES domain-containing protein</fullName>
    </submittedName>
</protein>
<evidence type="ECO:0000313" key="2">
    <source>
        <dbReference type="EMBL" id="SDH45117.1"/>
    </source>
</evidence>
<sequence>MREFHFSEPLSNTHTLAYRLVKERFADIPLSSEGARRYGGRWNPVGIGILYTSSSPELALLEQLVHLPTLAYEDLPKLFLITMILPGIPTRAKDLPENWRDPANYHQNHQLLKDWLNQPDVMSIKVPSAVVAESHNFLLHPLHKDFGNIEILSIQPFNIDPRLWNVKNG</sequence>
<name>A0A1G8CI49_9BACT</name>
<dbReference type="OrthoDB" id="9789501at2"/>
<dbReference type="RefSeq" id="WP_090157811.1">
    <property type="nucleotide sequence ID" value="NZ_FNAN01000038.1"/>
</dbReference>
<dbReference type="Proteomes" id="UP000198748">
    <property type="component" value="Unassembled WGS sequence"/>
</dbReference>
<reference evidence="3" key="1">
    <citation type="submission" date="2016-10" db="EMBL/GenBank/DDBJ databases">
        <authorList>
            <person name="Varghese N."/>
            <person name="Submissions S."/>
        </authorList>
    </citation>
    <scope>NUCLEOTIDE SEQUENCE [LARGE SCALE GENOMIC DNA]</scope>
    <source>
        <strain evidence="3">DSM 25329</strain>
    </source>
</reference>
<evidence type="ECO:0000259" key="1">
    <source>
        <dbReference type="SMART" id="SM00953"/>
    </source>
</evidence>
<gene>
    <name evidence="2" type="ORF">SAMN04487996_1386</name>
</gene>
<dbReference type="STRING" id="659014.SAMN04487996_1386"/>
<dbReference type="Pfam" id="PF08808">
    <property type="entry name" value="RES"/>
    <property type="match status" value="1"/>
</dbReference>
<dbReference type="EMBL" id="FNAN01000038">
    <property type="protein sequence ID" value="SDH45117.1"/>
    <property type="molecule type" value="Genomic_DNA"/>
</dbReference>
<feature type="domain" description="RES" evidence="1">
    <location>
        <begin position="29"/>
        <end position="153"/>
    </location>
</feature>
<keyword evidence="3" id="KW-1185">Reference proteome</keyword>
<evidence type="ECO:0000313" key="3">
    <source>
        <dbReference type="Proteomes" id="UP000198748"/>
    </source>
</evidence>
<organism evidence="2 3">
    <name type="scientific">Dyadobacter soli</name>
    <dbReference type="NCBI Taxonomy" id="659014"/>
    <lineage>
        <taxon>Bacteria</taxon>
        <taxon>Pseudomonadati</taxon>
        <taxon>Bacteroidota</taxon>
        <taxon>Cytophagia</taxon>
        <taxon>Cytophagales</taxon>
        <taxon>Spirosomataceae</taxon>
        <taxon>Dyadobacter</taxon>
    </lineage>
</organism>
<proteinExistence type="predicted"/>
<dbReference type="InterPro" id="IPR014914">
    <property type="entry name" value="RES_dom"/>
</dbReference>